<evidence type="ECO:0000256" key="1">
    <source>
        <dbReference type="SAM" id="Phobius"/>
    </source>
</evidence>
<proteinExistence type="predicted"/>
<sequence length="340" mass="38625">MTKFEKQRNALSLFSSSAELILILSRTWISVPTILWVITLSGLFLPLQGMAQTASVIKLVDNSDLPSGDGLAAKFASDSQLNQHAAMIFTDDFEAGELGAKWDETNDRAGNVLSFVDPASKRPMLGRRSLKVTATLGQNNGGGFTKWFESSDRLFIRFYTKFDKDCDYVHHFCTLRANKSLQGGDRWSGFGGAGELPDGDERFSTAIEPWGNWGKWTPPGQWNFYSYWHTMQPSPDGRYWGNGFRPKTQPNIERDKWICVEFMIQHNTPGQDDGEQAYWIDGELRGHWRGIQWRTTPTLMANALTLESYVTDRWTKQRVNIVYFDNVVIAKQYIGPLNKP</sequence>
<organism evidence="2 3">
    <name type="scientific">Novipirellula caenicola</name>
    <dbReference type="NCBI Taxonomy" id="1536901"/>
    <lineage>
        <taxon>Bacteria</taxon>
        <taxon>Pseudomonadati</taxon>
        <taxon>Planctomycetota</taxon>
        <taxon>Planctomycetia</taxon>
        <taxon>Pirellulales</taxon>
        <taxon>Pirellulaceae</taxon>
        <taxon>Novipirellula</taxon>
    </lineage>
</organism>
<keyword evidence="1" id="KW-0812">Transmembrane</keyword>
<reference evidence="2 3" key="1">
    <citation type="submission" date="2024-02" db="EMBL/GenBank/DDBJ databases">
        <title>Rhodopirellula caenicola NBRC 110016.</title>
        <authorList>
            <person name="Ichikawa N."/>
            <person name="Katano-Makiyama Y."/>
            <person name="Hidaka K."/>
        </authorList>
    </citation>
    <scope>NUCLEOTIDE SEQUENCE [LARGE SCALE GENOMIC DNA]</scope>
    <source>
        <strain evidence="2 3">NBRC 110016</strain>
    </source>
</reference>
<protein>
    <recommendedName>
        <fullName evidence="4">GH16 domain-containing protein</fullName>
    </recommendedName>
</protein>
<comment type="caution">
    <text evidence="2">The sequence shown here is derived from an EMBL/GenBank/DDBJ whole genome shotgun (WGS) entry which is preliminary data.</text>
</comment>
<dbReference type="Proteomes" id="UP001416858">
    <property type="component" value="Unassembled WGS sequence"/>
</dbReference>
<dbReference type="Gene3D" id="2.60.120.200">
    <property type="match status" value="1"/>
</dbReference>
<evidence type="ECO:0000313" key="2">
    <source>
        <dbReference type="EMBL" id="GAA5508053.1"/>
    </source>
</evidence>
<feature type="transmembrane region" description="Helical" evidence="1">
    <location>
        <begin position="20"/>
        <end position="45"/>
    </location>
</feature>
<keyword evidence="1" id="KW-0472">Membrane</keyword>
<evidence type="ECO:0008006" key="4">
    <source>
        <dbReference type="Google" id="ProtNLM"/>
    </source>
</evidence>
<accession>A0ABP9VUY2</accession>
<keyword evidence="1" id="KW-1133">Transmembrane helix</keyword>
<evidence type="ECO:0000313" key="3">
    <source>
        <dbReference type="Proteomes" id="UP001416858"/>
    </source>
</evidence>
<gene>
    <name evidence="2" type="ORF">Rcae01_03518</name>
</gene>
<dbReference type="EMBL" id="BAABRO010000007">
    <property type="protein sequence ID" value="GAA5508053.1"/>
    <property type="molecule type" value="Genomic_DNA"/>
</dbReference>
<keyword evidence="3" id="KW-1185">Reference proteome</keyword>
<name>A0ABP9VUY2_9BACT</name>